<feature type="transmembrane region" description="Helical" evidence="7">
    <location>
        <begin position="119"/>
        <end position="144"/>
    </location>
</feature>
<feature type="transmembrane region" description="Helical" evidence="7">
    <location>
        <begin position="257"/>
        <end position="284"/>
    </location>
</feature>
<dbReference type="Pfam" id="PF19300">
    <property type="entry name" value="BPD_transp_1_N"/>
    <property type="match status" value="1"/>
</dbReference>
<protein>
    <submittedName>
        <fullName evidence="9">ABC transporter permease</fullName>
    </submittedName>
</protein>
<keyword evidence="2 7" id="KW-0813">Transport</keyword>
<dbReference type="PROSITE" id="PS50928">
    <property type="entry name" value="ABC_TM1"/>
    <property type="match status" value="1"/>
</dbReference>
<keyword evidence="4 7" id="KW-0812">Transmembrane</keyword>
<dbReference type="Proteomes" id="UP000730482">
    <property type="component" value="Unassembled WGS sequence"/>
</dbReference>
<evidence type="ECO:0000256" key="4">
    <source>
        <dbReference type="ARBA" id="ARBA00022692"/>
    </source>
</evidence>
<feature type="transmembrane region" description="Helical" evidence="7">
    <location>
        <begin position="9"/>
        <end position="28"/>
    </location>
</feature>
<dbReference type="RefSeq" id="WP_212007547.1">
    <property type="nucleotide sequence ID" value="NZ_JAAFYZ010000007.1"/>
</dbReference>
<evidence type="ECO:0000256" key="2">
    <source>
        <dbReference type="ARBA" id="ARBA00022448"/>
    </source>
</evidence>
<reference evidence="9 10" key="1">
    <citation type="submission" date="2020-02" db="EMBL/GenBank/DDBJ databases">
        <title>Acidophilic actinobacteria isolated from forest soil.</title>
        <authorList>
            <person name="Golinska P."/>
        </authorList>
    </citation>
    <scope>NUCLEOTIDE SEQUENCE [LARGE SCALE GENOMIC DNA]</scope>
    <source>
        <strain evidence="9 10">NL8</strain>
    </source>
</reference>
<dbReference type="InterPro" id="IPR045621">
    <property type="entry name" value="BPD_transp_1_N"/>
</dbReference>
<feature type="transmembrane region" description="Helical" evidence="7">
    <location>
        <begin position="199"/>
        <end position="219"/>
    </location>
</feature>
<dbReference type="PANTHER" id="PTHR30465">
    <property type="entry name" value="INNER MEMBRANE ABC TRANSPORTER"/>
    <property type="match status" value="1"/>
</dbReference>
<gene>
    <name evidence="9" type="ORF">KGQ19_03335</name>
</gene>
<evidence type="ECO:0000256" key="6">
    <source>
        <dbReference type="ARBA" id="ARBA00023136"/>
    </source>
</evidence>
<dbReference type="CDD" id="cd06261">
    <property type="entry name" value="TM_PBP2"/>
    <property type="match status" value="1"/>
</dbReference>
<name>A0ABS5KHY3_9ACTN</name>
<dbReference type="Gene3D" id="1.10.3720.10">
    <property type="entry name" value="MetI-like"/>
    <property type="match status" value="1"/>
</dbReference>
<evidence type="ECO:0000256" key="5">
    <source>
        <dbReference type="ARBA" id="ARBA00022989"/>
    </source>
</evidence>
<dbReference type="InterPro" id="IPR000515">
    <property type="entry name" value="MetI-like"/>
</dbReference>
<dbReference type="EMBL" id="JAAFYZ010000007">
    <property type="protein sequence ID" value="MBS2545894.1"/>
    <property type="molecule type" value="Genomic_DNA"/>
</dbReference>
<accession>A0ABS5KHY3</accession>
<evidence type="ECO:0000313" key="10">
    <source>
        <dbReference type="Proteomes" id="UP000730482"/>
    </source>
</evidence>
<dbReference type="PANTHER" id="PTHR30465:SF0">
    <property type="entry name" value="OLIGOPEPTIDE TRANSPORT SYSTEM PERMEASE PROTEIN APPB"/>
    <property type="match status" value="1"/>
</dbReference>
<keyword evidence="5 7" id="KW-1133">Transmembrane helix</keyword>
<evidence type="ECO:0000259" key="8">
    <source>
        <dbReference type="PROSITE" id="PS50928"/>
    </source>
</evidence>
<organism evidence="9 10">
    <name type="scientific">Catenulispora pinistramenti</name>
    <dbReference type="NCBI Taxonomy" id="2705254"/>
    <lineage>
        <taxon>Bacteria</taxon>
        <taxon>Bacillati</taxon>
        <taxon>Actinomycetota</taxon>
        <taxon>Actinomycetes</taxon>
        <taxon>Catenulisporales</taxon>
        <taxon>Catenulisporaceae</taxon>
        <taxon>Catenulispora</taxon>
    </lineage>
</organism>
<sequence length="336" mass="36545">MLTFIVRRLFAVAGLLLVVAFVTMVIFYEMPQWGGQTPATMAVQYVGKQPSPAAIQGVIHRFGFDRSFLVQYIDYIRTIVTGTTFSDGTQDIVCKAPCLGYSFRNYQQVWPTILGDLPVTFSIAAGAGVLWLFFGVASGLASAVRKGSLLDRASMVTALLGISLPVYFLAPLLSLPLAYRWSILPAPGSYVGILSDPGQWFLDMILPWTCLAFGLAALYTRLTRAGMLDVLSEDFVRTARAKGLSERRVILKHALRAAITPIITIFGMDFATVLGGAVLVEITFSMKGIGFLAITSIQNGDFPMMMGVTLFAAAFIVLANLLVDVMYAVADPRVRL</sequence>
<dbReference type="InterPro" id="IPR035906">
    <property type="entry name" value="MetI-like_sf"/>
</dbReference>
<feature type="transmembrane region" description="Helical" evidence="7">
    <location>
        <begin position="156"/>
        <end position="179"/>
    </location>
</feature>
<dbReference type="Pfam" id="PF00528">
    <property type="entry name" value="BPD_transp_1"/>
    <property type="match status" value="1"/>
</dbReference>
<evidence type="ECO:0000256" key="1">
    <source>
        <dbReference type="ARBA" id="ARBA00004651"/>
    </source>
</evidence>
<proteinExistence type="inferred from homology"/>
<dbReference type="SUPFAM" id="SSF161098">
    <property type="entry name" value="MetI-like"/>
    <property type="match status" value="1"/>
</dbReference>
<keyword evidence="10" id="KW-1185">Reference proteome</keyword>
<evidence type="ECO:0000313" key="9">
    <source>
        <dbReference type="EMBL" id="MBS2545894.1"/>
    </source>
</evidence>
<feature type="domain" description="ABC transmembrane type-1" evidence="8">
    <location>
        <begin position="117"/>
        <end position="327"/>
    </location>
</feature>
<evidence type="ECO:0000256" key="7">
    <source>
        <dbReference type="RuleBase" id="RU363032"/>
    </source>
</evidence>
<keyword evidence="6 7" id="KW-0472">Membrane</keyword>
<keyword evidence="3" id="KW-1003">Cell membrane</keyword>
<comment type="caution">
    <text evidence="9">The sequence shown here is derived from an EMBL/GenBank/DDBJ whole genome shotgun (WGS) entry which is preliminary data.</text>
</comment>
<feature type="transmembrane region" description="Helical" evidence="7">
    <location>
        <begin position="304"/>
        <end position="330"/>
    </location>
</feature>
<comment type="similarity">
    <text evidence="7">Belongs to the binding-protein-dependent transport system permease family.</text>
</comment>
<evidence type="ECO:0000256" key="3">
    <source>
        <dbReference type="ARBA" id="ARBA00022475"/>
    </source>
</evidence>
<comment type="subcellular location">
    <subcellularLocation>
        <location evidence="1 7">Cell membrane</location>
        <topology evidence="1 7">Multi-pass membrane protein</topology>
    </subcellularLocation>
</comment>